<proteinExistence type="predicted"/>
<keyword evidence="3" id="KW-1185">Reference proteome</keyword>
<evidence type="ECO:0000313" key="3">
    <source>
        <dbReference type="Proteomes" id="UP000828390"/>
    </source>
</evidence>
<sequence>MFLAKTGATGTSTSPCFHSIDGGPHLAPLTGPRTGSSVSNPDSTSPANITRSHS</sequence>
<feature type="compositionally biased region" description="Polar residues" evidence="1">
    <location>
        <begin position="33"/>
        <end position="54"/>
    </location>
</feature>
<accession>A0A9D3YGL2</accession>
<evidence type="ECO:0000313" key="2">
    <source>
        <dbReference type="EMBL" id="KAH3697982.1"/>
    </source>
</evidence>
<name>A0A9D3YGL2_DREPO</name>
<dbReference type="AlphaFoldDB" id="A0A9D3YGL2"/>
<organism evidence="2 3">
    <name type="scientific">Dreissena polymorpha</name>
    <name type="common">Zebra mussel</name>
    <name type="synonym">Mytilus polymorpha</name>
    <dbReference type="NCBI Taxonomy" id="45954"/>
    <lineage>
        <taxon>Eukaryota</taxon>
        <taxon>Metazoa</taxon>
        <taxon>Spiralia</taxon>
        <taxon>Lophotrochozoa</taxon>
        <taxon>Mollusca</taxon>
        <taxon>Bivalvia</taxon>
        <taxon>Autobranchia</taxon>
        <taxon>Heteroconchia</taxon>
        <taxon>Euheterodonta</taxon>
        <taxon>Imparidentia</taxon>
        <taxon>Neoheterodontei</taxon>
        <taxon>Myida</taxon>
        <taxon>Dreissenoidea</taxon>
        <taxon>Dreissenidae</taxon>
        <taxon>Dreissena</taxon>
    </lineage>
</organism>
<dbReference type="Proteomes" id="UP000828390">
    <property type="component" value="Unassembled WGS sequence"/>
</dbReference>
<comment type="caution">
    <text evidence="2">The sequence shown here is derived from an EMBL/GenBank/DDBJ whole genome shotgun (WGS) entry which is preliminary data.</text>
</comment>
<dbReference type="EMBL" id="JAIWYP010000016">
    <property type="protein sequence ID" value="KAH3697982.1"/>
    <property type="molecule type" value="Genomic_DNA"/>
</dbReference>
<feature type="region of interest" description="Disordered" evidence="1">
    <location>
        <begin position="1"/>
        <end position="54"/>
    </location>
</feature>
<reference evidence="2" key="2">
    <citation type="submission" date="2020-11" db="EMBL/GenBank/DDBJ databases">
        <authorList>
            <person name="McCartney M.A."/>
            <person name="Auch B."/>
            <person name="Kono T."/>
            <person name="Mallez S."/>
            <person name="Becker A."/>
            <person name="Gohl D.M."/>
            <person name="Silverstein K.A.T."/>
            <person name="Koren S."/>
            <person name="Bechman K.B."/>
            <person name="Herman A."/>
            <person name="Abrahante J.E."/>
            <person name="Garbe J."/>
        </authorList>
    </citation>
    <scope>NUCLEOTIDE SEQUENCE</scope>
    <source>
        <strain evidence="2">Duluth1</strain>
        <tissue evidence="2">Whole animal</tissue>
    </source>
</reference>
<evidence type="ECO:0000256" key="1">
    <source>
        <dbReference type="SAM" id="MobiDB-lite"/>
    </source>
</evidence>
<protein>
    <submittedName>
        <fullName evidence="2">Uncharacterized protein</fullName>
    </submittedName>
</protein>
<gene>
    <name evidence="2" type="ORF">DPMN_085495</name>
</gene>
<reference evidence="2" key="1">
    <citation type="journal article" date="2019" name="bioRxiv">
        <title>The Genome of the Zebra Mussel, Dreissena polymorpha: A Resource for Invasive Species Research.</title>
        <authorList>
            <person name="McCartney M.A."/>
            <person name="Auch B."/>
            <person name="Kono T."/>
            <person name="Mallez S."/>
            <person name="Zhang Y."/>
            <person name="Obille A."/>
            <person name="Becker A."/>
            <person name="Abrahante J.E."/>
            <person name="Garbe J."/>
            <person name="Badalamenti J.P."/>
            <person name="Herman A."/>
            <person name="Mangelson H."/>
            <person name="Liachko I."/>
            <person name="Sullivan S."/>
            <person name="Sone E.D."/>
            <person name="Koren S."/>
            <person name="Silverstein K.A.T."/>
            <person name="Beckman K.B."/>
            <person name="Gohl D.M."/>
        </authorList>
    </citation>
    <scope>NUCLEOTIDE SEQUENCE</scope>
    <source>
        <strain evidence="2">Duluth1</strain>
        <tissue evidence="2">Whole animal</tissue>
    </source>
</reference>